<keyword evidence="16" id="KW-1185">Reference proteome</keyword>
<keyword evidence="13" id="KW-0449">Lipoprotein</keyword>
<dbReference type="Gene3D" id="1.10.287.210">
    <property type="match status" value="1"/>
</dbReference>
<keyword evidence="4" id="KW-1032">Host cell membrane</keyword>
<evidence type="ECO:0000256" key="12">
    <source>
        <dbReference type="ARBA" id="ARBA00023180"/>
    </source>
</evidence>
<dbReference type="PANTHER" id="PTHR10424">
    <property type="entry name" value="VIRAL ENVELOPE PROTEIN"/>
    <property type="match status" value="1"/>
</dbReference>
<organism evidence="15 16">
    <name type="scientific">Buceros rhinoceros silvestris</name>
    <dbReference type="NCBI Taxonomy" id="175836"/>
    <lineage>
        <taxon>Eukaryota</taxon>
        <taxon>Metazoa</taxon>
        <taxon>Chordata</taxon>
        <taxon>Craniata</taxon>
        <taxon>Vertebrata</taxon>
        <taxon>Euteleostomi</taxon>
        <taxon>Archelosauria</taxon>
        <taxon>Archosauria</taxon>
        <taxon>Dinosauria</taxon>
        <taxon>Saurischia</taxon>
        <taxon>Theropoda</taxon>
        <taxon>Coelurosauria</taxon>
        <taxon>Aves</taxon>
        <taxon>Neognathae</taxon>
        <taxon>Neoaves</taxon>
        <taxon>Telluraves</taxon>
        <taxon>Coraciimorphae</taxon>
        <taxon>Bucerotiformes</taxon>
        <taxon>Bucerotidae</taxon>
        <taxon>Buceros</taxon>
    </lineage>
</organism>
<evidence type="ECO:0000256" key="14">
    <source>
        <dbReference type="SAM" id="Phobius"/>
    </source>
</evidence>
<protein>
    <recommendedName>
        <fullName evidence="17">Envelope glycoprotein</fullName>
    </recommendedName>
</protein>
<feature type="transmembrane region" description="Helical" evidence="14">
    <location>
        <begin position="163"/>
        <end position="189"/>
    </location>
</feature>
<dbReference type="SUPFAM" id="SSF58069">
    <property type="entry name" value="Virus ectodomain"/>
    <property type="match status" value="1"/>
</dbReference>
<proteinExistence type="predicted"/>
<evidence type="ECO:0000256" key="9">
    <source>
        <dbReference type="ARBA" id="ARBA00023136"/>
    </source>
</evidence>
<evidence type="ECO:0000256" key="7">
    <source>
        <dbReference type="ARBA" id="ARBA00022870"/>
    </source>
</evidence>
<comment type="subcellular location">
    <subcellularLocation>
        <location evidence="1">Host cell membrane</location>
        <topology evidence="1">Single-pass type I membrane protein</topology>
    </subcellularLocation>
    <subcellularLocation>
        <location evidence="2">Host endomembrane system</location>
        <topology evidence="2">Peripheral membrane protein</topology>
    </subcellularLocation>
    <subcellularLocation>
        <location evidence="3">Virion membrane</location>
        <topology evidence="3">Single-pass type I membrane protein</topology>
    </subcellularLocation>
</comment>
<evidence type="ECO:0000256" key="5">
    <source>
        <dbReference type="ARBA" id="ARBA00022581"/>
    </source>
</evidence>
<keyword evidence="5" id="KW-0945">Host-virus interaction</keyword>
<evidence type="ECO:0000256" key="3">
    <source>
        <dbReference type="ARBA" id="ARBA00004563"/>
    </source>
</evidence>
<dbReference type="Proteomes" id="UP000054064">
    <property type="component" value="Unassembled WGS sequence"/>
</dbReference>
<evidence type="ECO:0000313" key="16">
    <source>
        <dbReference type="Proteomes" id="UP000054064"/>
    </source>
</evidence>
<evidence type="ECO:0000256" key="2">
    <source>
        <dbReference type="ARBA" id="ARBA00004531"/>
    </source>
</evidence>
<accession>A0A091GS91</accession>
<evidence type="ECO:0000256" key="8">
    <source>
        <dbReference type="ARBA" id="ARBA00022989"/>
    </source>
</evidence>
<evidence type="ECO:0000256" key="1">
    <source>
        <dbReference type="ARBA" id="ARBA00004402"/>
    </source>
</evidence>
<gene>
    <name evidence="15" type="ORF">N320_04415</name>
</gene>
<keyword evidence="12" id="KW-0325">Glycoprotein</keyword>
<name>A0A091GS91_BUCRH</name>
<dbReference type="InterPro" id="IPR018154">
    <property type="entry name" value="TLV/ENV_coat_polyprotein"/>
</dbReference>
<keyword evidence="11" id="KW-1015">Disulfide bond</keyword>
<evidence type="ECO:0008006" key="17">
    <source>
        <dbReference type="Google" id="ProtNLM"/>
    </source>
</evidence>
<feature type="non-terminal residue" evidence="15">
    <location>
        <position position="1"/>
    </location>
</feature>
<keyword evidence="7" id="KW-1043">Host membrane</keyword>
<keyword evidence="9 14" id="KW-0472">Membrane</keyword>
<dbReference type="EMBL" id="KL507615">
    <property type="protein sequence ID" value="KFO85387.1"/>
    <property type="molecule type" value="Genomic_DNA"/>
</dbReference>
<feature type="non-terminal residue" evidence="15">
    <location>
        <position position="192"/>
    </location>
</feature>
<evidence type="ECO:0000256" key="4">
    <source>
        <dbReference type="ARBA" id="ARBA00022511"/>
    </source>
</evidence>
<keyword evidence="6 14" id="KW-0812">Transmembrane</keyword>
<evidence type="ECO:0000256" key="11">
    <source>
        <dbReference type="ARBA" id="ARBA00023157"/>
    </source>
</evidence>
<evidence type="ECO:0000256" key="10">
    <source>
        <dbReference type="ARBA" id="ARBA00023139"/>
    </source>
</evidence>
<dbReference type="PANTHER" id="PTHR10424:SF81">
    <property type="entry name" value="ERVV2 PROTEIN"/>
    <property type="match status" value="1"/>
</dbReference>
<keyword evidence="10" id="KW-0564">Palmitate</keyword>
<reference evidence="15 16" key="1">
    <citation type="submission" date="2014-04" db="EMBL/GenBank/DDBJ databases">
        <title>Genome evolution of avian class.</title>
        <authorList>
            <person name="Zhang G."/>
            <person name="Li C."/>
        </authorList>
    </citation>
    <scope>NUCLEOTIDE SEQUENCE [LARGE SCALE GENOMIC DNA]</scope>
    <source>
        <strain evidence="15">BGI_N320</strain>
    </source>
</reference>
<evidence type="ECO:0000256" key="6">
    <source>
        <dbReference type="ARBA" id="ARBA00022692"/>
    </source>
</evidence>
<evidence type="ECO:0000313" key="15">
    <source>
        <dbReference type="EMBL" id="KFO85387.1"/>
    </source>
</evidence>
<evidence type="ECO:0000256" key="13">
    <source>
        <dbReference type="ARBA" id="ARBA00023288"/>
    </source>
</evidence>
<keyword evidence="8 14" id="KW-1133">Transmembrane helix</keyword>
<dbReference type="AlphaFoldDB" id="A0A091GS91"/>
<sequence length="192" mass="21348">IYIDVIGVPRGVPDEFKARNQIAAGFESFLTWWATINKNVDWINYIYYNQQRFINYTRDALKGIAEQLEATSRMTLENRMVLDMMLAEKRGVCVMLGGQCCTFIPNNTAPDGTIPRALQRLTTLADEALQKLMTLADELVENSGVNMSLTGWLDSWFGKWKGVVVSIVTSFTVAAGVLVAIGCCIIPCVRGL</sequence>